<sequence>MTRHLNNMNTFLEKEFSIKILNNKILDGYDNKNYQIKTEENDFIYKTYKFSESLKDTVDAENDTLLYLQEEFDSYFPKPIPFNDNSFIKVVDSDDGKVISRMLSFLKGEFLGKAKHTPSLFESLGIFLAKLDIKLKDFKNYNIQARKWEWDIQYFDLNKKYINDIPNSKDRNVVTYFFNQFEEIVRPVIPELRKQVIHNDANEWNVLVQDGKISGIIDFGDVAHTFLINELAIAITYGCYDKENPLEWAIILVKSYHQELPLEEKELKILYYLIAARLCTSVCNSAHARKTDPDNTYASVSEKSAWKMLYRWLALNPIKAENEFREAAGFPKLKQIDIQEVLKRRHQHISPILSLSYKEPIHMVRSAFQYMYDADGNTFLDAYNNIPHVGHSHPKVVEAGKKQMAKLNTNTRYLFDELAIYAEKLLSHFPSKLNKVFFVNSGSAASDLAIRMANNHTGSKHMMVMELGYHGNTQTSIDISDYKFNNPKGNGQKKHIIKTTIPDIYKGKYQTDNSNAGQLYGLDAVAQIKESTVSISAFISEPIVGCAGQVPLPKGYLNEVYPAIRAQGGVCISDEVQTGFGRLGKHFWGFEASDVIPDMVILGKPIANGHPMGAVVCTEEIAASFEKGVEFFSSFGGNPVSCAIATAVLDVIEEEGLQENAKLVGKHYNSRLRALMHKYPCIGDVRGSGLFIGCEIVKDNSKDPNTELASHIKNELRRKHILISTDGPFDNIIKTKPALCFSKENADSVVEAIDEILKTHYNNV</sequence>
<keyword evidence="5" id="KW-0808">Transferase</keyword>
<comment type="similarity">
    <text evidence="2">Belongs to the class-III pyridoxal-phosphate-dependent aminotransferase family.</text>
</comment>
<dbReference type="SUPFAM" id="SSF53383">
    <property type="entry name" value="PLP-dependent transferases"/>
    <property type="match status" value="1"/>
</dbReference>
<proteinExistence type="inferred from homology"/>
<dbReference type="EMBL" id="PVNA01000006">
    <property type="protein sequence ID" value="PRX12464.1"/>
    <property type="molecule type" value="Genomic_DNA"/>
</dbReference>
<evidence type="ECO:0000256" key="2">
    <source>
        <dbReference type="ARBA" id="ARBA00008954"/>
    </source>
</evidence>
<name>A0ABX5E1K3_NONUL</name>
<dbReference type="PANTHER" id="PTHR45688">
    <property type="match status" value="1"/>
</dbReference>
<evidence type="ECO:0000256" key="1">
    <source>
        <dbReference type="ARBA" id="ARBA00001933"/>
    </source>
</evidence>
<dbReference type="Pfam" id="PF00202">
    <property type="entry name" value="Aminotran_3"/>
    <property type="match status" value="1"/>
</dbReference>
<dbReference type="InterPro" id="IPR002575">
    <property type="entry name" value="Aminoglycoside_PTrfase"/>
</dbReference>
<dbReference type="Gene3D" id="3.90.1150.10">
    <property type="entry name" value="Aspartate Aminotransferase, domain 1"/>
    <property type="match status" value="1"/>
</dbReference>
<comment type="cofactor">
    <cofactor evidence="1">
        <name>pyridoxal 5'-phosphate</name>
        <dbReference type="ChEBI" id="CHEBI:597326"/>
    </cofactor>
</comment>
<feature type="domain" description="Aminoglycoside phosphotransferase" evidence="4">
    <location>
        <begin position="25"/>
        <end position="257"/>
    </location>
</feature>
<dbReference type="Gene3D" id="3.40.640.10">
    <property type="entry name" value="Type I PLP-dependent aspartate aminotransferase-like (Major domain)"/>
    <property type="match status" value="1"/>
</dbReference>
<comment type="caution">
    <text evidence="5">The sequence shown here is derived from an EMBL/GenBank/DDBJ whole genome shotgun (WGS) entry which is preliminary data.</text>
</comment>
<dbReference type="SUPFAM" id="SSF56112">
    <property type="entry name" value="Protein kinase-like (PK-like)"/>
    <property type="match status" value="1"/>
</dbReference>
<dbReference type="InterPro" id="IPR015422">
    <property type="entry name" value="PyrdxlP-dep_Trfase_small"/>
</dbReference>
<dbReference type="GO" id="GO:0016301">
    <property type="term" value="F:kinase activity"/>
    <property type="evidence" value="ECO:0007669"/>
    <property type="project" value="UniProtKB-KW"/>
</dbReference>
<accession>A0ABX5E1K3</accession>
<keyword evidence="5" id="KW-0418">Kinase</keyword>
<keyword evidence="3" id="KW-0663">Pyridoxal phosphate</keyword>
<protein>
    <submittedName>
        <fullName evidence="5">Hydroxylysine kinase /5-phosphonooxy-L-lysine phospho-lyase</fullName>
    </submittedName>
</protein>
<dbReference type="Proteomes" id="UP000239997">
    <property type="component" value="Unassembled WGS sequence"/>
</dbReference>
<evidence type="ECO:0000256" key="3">
    <source>
        <dbReference type="ARBA" id="ARBA00022898"/>
    </source>
</evidence>
<keyword evidence="6" id="KW-1185">Reference proteome</keyword>
<evidence type="ECO:0000259" key="4">
    <source>
        <dbReference type="Pfam" id="PF01636"/>
    </source>
</evidence>
<dbReference type="CDD" id="cd00610">
    <property type="entry name" value="OAT_like"/>
    <property type="match status" value="1"/>
</dbReference>
<dbReference type="Pfam" id="PF01636">
    <property type="entry name" value="APH"/>
    <property type="match status" value="1"/>
</dbReference>
<dbReference type="Gene3D" id="3.90.1200.10">
    <property type="match status" value="1"/>
</dbReference>
<dbReference type="InterPro" id="IPR015424">
    <property type="entry name" value="PyrdxlP-dep_Trfase"/>
</dbReference>
<dbReference type="InterPro" id="IPR011009">
    <property type="entry name" value="Kinase-like_dom_sf"/>
</dbReference>
<evidence type="ECO:0000313" key="6">
    <source>
        <dbReference type="Proteomes" id="UP000239997"/>
    </source>
</evidence>
<dbReference type="PANTHER" id="PTHR45688:SF13">
    <property type="entry name" value="ALANINE--GLYOXYLATE AMINOTRANSFERASE 2-LIKE"/>
    <property type="match status" value="1"/>
</dbReference>
<dbReference type="PROSITE" id="PS00600">
    <property type="entry name" value="AA_TRANSFER_CLASS_3"/>
    <property type="match status" value="1"/>
</dbReference>
<dbReference type="InterPro" id="IPR049704">
    <property type="entry name" value="Aminotrans_3_PPA_site"/>
</dbReference>
<organism evidence="5 6">
    <name type="scientific">Nonlabens ulvanivorans</name>
    <name type="common">Persicivirga ulvanivorans</name>
    <dbReference type="NCBI Taxonomy" id="906888"/>
    <lineage>
        <taxon>Bacteria</taxon>
        <taxon>Pseudomonadati</taxon>
        <taxon>Bacteroidota</taxon>
        <taxon>Flavobacteriia</taxon>
        <taxon>Flavobacteriales</taxon>
        <taxon>Flavobacteriaceae</taxon>
        <taxon>Nonlabens</taxon>
    </lineage>
</organism>
<dbReference type="InterPro" id="IPR015421">
    <property type="entry name" value="PyrdxlP-dep_Trfase_major"/>
</dbReference>
<gene>
    <name evidence="5" type="ORF">LY02_02529</name>
</gene>
<reference evidence="5 6" key="1">
    <citation type="submission" date="2018-03" db="EMBL/GenBank/DDBJ databases">
        <title>Genomic Encyclopedia of Archaeal and Bacterial Type Strains, Phase II (KMG-II): from individual species to whole genera.</title>
        <authorList>
            <person name="Goeker M."/>
        </authorList>
    </citation>
    <scope>NUCLEOTIDE SEQUENCE [LARGE SCALE GENOMIC DNA]</scope>
    <source>
        <strain evidence="5 6">DSM 22727</strain>
    </source>
</reference>
<evidence type="ECO:0000313" key="5">
    <source>
        <dbReference type="EMBL" id="PRX12464.1"/>
    </source>
</evidence>
<dbReference type="InterPro" id="IPR005814">
    <property type="entry name" value="Aminotrans_3"/>
</dbReference>